<keyword evidence="4" id="KW-0472">Membrane</keyword>
<evidence type="ECO:0000256" key="4">
    <source>
        <dbReference type="SAM" id="Phobius"/>
    </source>
</evidence>
<evidence type="ECO:0000256" key="1">
    <source>
        <dbReference type="ARBA" id="ARBA00022679"/>
    </source>
</evidence>
<evidence type="ECO:0000313" key="6">
    <source>
        <dbReference type="EMBL" id="UQX87861.1"/>
    </source>
</evidence>
<feature type="transmembrane region" description="Helical" evidence="4">
    <location>
        <begin position="162"/>
        <end position="180"/>
    </location>
</feature>
<dbReference type="RefSeq" id="WP_249770803.1">
    <property type="nucleotide sequence ID" value="NZ_CP097332.1"/>
</dbReference>
<dbReference type="PANTHER" id="PTHR24421:SF61">
    <property type="entry name" value="OXYGEN SENSOR HISTIDINE KINASE NREB"/>
    <property type="match status" value="1"/>
</dbReference>
<keyword evidence="7" id="KW-1185">Reference proteome</keyword>
<reference evidence="6" key="2">
    <citation type="submission" date="2022-05" db="EMBL/GenBank/DDBJ databases">
        <authorList>
            <person name="Kim J.-S."/>
            <person name="Lee K."/>
            <person name="Suh M."/>
            <person name="Eom M."/>
            <person name="Kim J.-S."/>
            <person name="Kim D.-S."/>
            <person name="Ko S.-H."/>
            <person name="Shin Y."/>
            <person name="Lee J.-S."/>
        </authorList>
    </citation>
    <scope>NUCLEOTIDE SEQUENCE</scope>
    <source>
        <strain evidence="6">N237</strain>
    </source>
</reference>
<keyword evidence="4" id="KW-1133">Transmembrane helix</keyword>
<evidence type="ECO:0000313" key="7">
    <source>
        <dbReference type="Proteomes" id="UP001056336"/>
    </source>
</evidence>
<protein>
    <submittedName>
        <fullName evidence="6">PspC domain-containing protein</fullName>
    </submittedName>
</protein>
<keyword evidence="4" id="KW-0812">Transmembrane</keyword>
<reference evidence="6" key="1">
    <citation type="journal article" date="2018" name="Int. J. Syst. Evol. Microbiol.">
        <title>Jatrophihabitans telluris sp. nov., isolated from sediment soil of lava forest wetlands and the emended description of the genus Jatrophihabitans.</title>
        <authorList>
            <person name="Lee K.C."/>
            <person name="Suh M.K."/>
            <person name="Eom M.K."/>
            <person name="Kim K.K."/>
            <person name="Kim J.S."/>
            <person name="Kim D.S."/>
            <person name="Ko S.H."/>
            <person name="Shin Y.K."/>
            <person name="Lee J.S."/>
        </authorList>
    </citation>
    <scope>NUCLEOTIDE SEQUENCE</scope>
    <source>
        <strain evidence="6">N237</strain>
    </source>
</reference>
<dbReference type="SUPFAM" id="SSF55874">
    <property type="entry name" value="ATPase domain of HSP90 chaperone/DNA topoisomerase II/histidine kinase"/>
    <property type="match status" value="1"/>
</dbReference>
<dbReference type="InterPro" id="IPR007168">
    <property type="entry name" value="Phageshock_PspC_N"/>
</dbReference>
<sequence length="414" mass="44389">MTAPAPPPYLFPAATPGLRPPRLYRAVRGRWFGGVACGLARYLDVSVWLVRIGFFVAALSGGLGILLYGAFWIVLRTPPDQPQQSRRAAVEFVVALVIGAGVLLANARTLPLGWWFVPVMLAIFGGALVWRQASETERDRWRRLSRSSLAAGAFDRTGALRLALGITLVLAGGVFVLFQTGTGTKAIGVGLAAVLVTVGGLALITGPWWLRLVQELGAERTERIRNEERADIAAHLHDSVLQTLALIQRNANSPREVARLARSQERELRTKLYGSMVPTGTFAELLAGAAAEIEDTYAITIDLVVVGGERDVDTRLDALVAAAREAMVNAAKHAGVTSVSVYAELAPGSSRPGVTEAQVFVRDRGIGFDPDIIEEDRQGVRGSIIGRLERQRGSATIKSSPGAGTEVALRMELS</sequence>
<dbReference type="InterPro" id="IPR050482">
    <property type="entry name" value="Sensor_HK_TwoCompSys"/>
</dbReference>
<feature type="transmembrane region" description="Helical" evidence="4">
    <location>
        <begin position="87"/>
        <end position="106"/>
    </location>
</feature>
<evidence type="ECO:0000256" key="2">
    <source>
        <dbReference type="ARBA" id="ARBA00022777"/>
    </source>
</evidence>
<dbReference type="InterPro" id="IPR036890">
    <property type="entry name" value="HATPase_C_sf"/>
</dbReference>
<dbReference type="PANTHER" id="PTHR24421">
    <property type="entry name" value="NITRATE/NITRITE SENSOR PROTEIN NARX-RELATED"/>
    <property type="match status" value="1"/>
</dbReference>
<evidence type="ECO:0000256" key="3">
    <source>
        <dbReference type="ARBA" id="ARBA00023012"/>
    </source>
</evidence>
<proteinExistence type="predicted"/>
<feature type="transmembrane region" description="Helical" evidence="4">
    <location>
        <begin position="112"/>
        <end position="130"/>
    </location>
</feature>
<evidence type="ECO:0000259" key="5">
    <source>
        <dbReference type="Pfam" id="PF04024"/>
    </source>
</evidence>
<name>A0ABY4QY02_9ACTN</name>
<accession>A0ABY4QY02</accession>
<dbReference type="Proteomes" id="UP001056336">
    <property type="component" value="Chromosome"/>
</dbReference>
<gene>
    <name evidence="6" type="ORF">M6D93_16365</name>
</gene>
<keyword evidence="1" id="KW-0808">Transferase</keyword>
<keyword evidence="3" id="KW-0902">Two-component regulatory system</keyword>
<feature type="transmembrane region" description="Helical" evidence="4">
    <location>
        <begin position="186"/>
        <end position="210"/>
    </location>
</feature>
<keyword evidence="2" id="KW-0418">Kinase</keyword>
<organism evidence="6 7">
    <name type="scientific">Jatrophihabitans telluris</name>
    <dbReference type="NCBI Taxonomy" id="2038343"/>
    <lineage>
        <taxon>Bacteria</taxon>
        <taxon>Bacillati</taxon>
        <taxon>Actinomycetota</taxon>
        <taxon>Actinomycetes</taxon>
        <taxon>Jatrophihabitantales</taxon>
        <taxon>Jatrophihabitantaceae</taxon>
        <taxon>Jatrophihabitans</taxon>
    </lineage>
</organism>
<feature type="domain" description="Phage shock protein PspC N-terminal" evidence="5">
    <location>
        <begin position="22"/>
        <end position="75"/>
    </location>
</feature>
<dbReference type="Gene3D" id="3.30.565.10">
    <property type="entry name" value="Histidine kinase-like ATPase, C-terminal domain"/>
    <property type="match status" value="1"/>
</dbReference>
<dbReference type="EMBL" id="CP097332">
    <property type="protein sequence ID" value="UQX87861.1"/>
    <property type="molecule type" value="Genomic_DNA"/>
</dbReference>
<dbReference type="Pfam" id="PF04024">
    <property type="entry name" value="PspC"/>
    <property type="match status" value="1"/>
</dbReference>
<feature type="transmembrane region" description="Helical" evidence="4">
    <location>
        <begin position="48"/>
        <end position="75"/>
    </location>
</feature>